<evidence type="ECO:0000256" key="3">
    <source>
        <dbReference type="ARBA" id="ARBA00022833"/>
    </source>
</evidence>
<gene>
    <name evidence="5" type="ORF">LSAT_V11C500279470</name>
</gene>
<dbReference type="Pfam" id="PF03107">
    <property type="entry name" value="C1_2"/>
    <property type="match status" value="1"/>
</dbReference>
<dbReference type="InterPro" id="IPR002219">
    <property type="entry name" value="PKC_DAG/PE"/>
</dbReference>
<organism evidence="5 6">
    <name type="scientific">Lactuca sativa</name>
    <name type="common">Garden lettuce</name>
    <dbReference type="NCBI Taxonomy" id="4236"/>
    <lineage>
        <taxon>Eukaryota</taxon>
        <taxon>Viridiplantae</taxon>
        <taxon>Streptophyta</taxon>
        <taxon>Embryophyta</taxon>
        <taxon>Tracheophyta</taxon>
        <taxon>Spermatophyta</taxon>
        <taxon>Magnoliopsida</taxon>
        <taxon>eudicotyledons</taxon>
        <taxon>Gunneridae</taxon>
        <taxon>Pentapetalae</taxon>
        <taxon>asterids</taxon>
        <taxon>campanulids</taxon>
        <taxon>Asterales</taxon>
        <taxon>Asteraceae</taxon>
        <taxon>Cichorioideae</taxon>
        <taxon>Cichorieae</taxon>
        <taxon>Lactucinae</taxon>
        <taxon>Lactuca</taxon>
    </lineage>
</organism>
<dbReference type="Proteomes" id="UP000235145">
    <property type="component" value="Unassembled WGS sequence"/>
</dbReference>
<dbReference type="EMBL" id="NBSK02000005">
    <property type="protein sequence ID" value="KAJ0208474.1"/>
    <property type="molecule type" value="Genomic_DNA"/>
</dbReference>
<sequence length="387" mass="44846">MVLCGGDFDGMADLWIYKCDKCLYYVHVDCVRVPPPAGPAKTIKNYEDVDYPGLLHLPFRDETYSLPKHLFFQQIDDKCHNPLKKTQLQCNGCHKTIMSTMPFYKFPHLICNFALHEWCTRLPLKIKNYLGHPKHTLYLIYSNILGCFFDVFYCHVCHLACNGFAYGCVTCNYYVDITCGFIPKQIIHKSHQNHLLSLIQVERDKYDTRCHMCQTFIRGGELSFHCNMCDIYIQCKCALLLAETIMHKFDKHPMNLSYLPIENHKSEYFCEICEHDLNPHKSFYHCKYCAQSVHTDCAQLIVECECEIVTHSSSERSDIYFFGNIKFGGILNTHSHPHQLSFAQGIVSDGQCSKCGWGLQYTTILKCLECRFKQLVLNLCVEYCDST</sequence>
<reference evidence="5 6" key="1">
    <citation type="journal article" date="2017" name="Nat. Commun.">
        <title>Genome assembly with in vitro proximity ligation data and whole-genome triplication in lettuce.</title>
        <authorList>
            <person name="Reyes-Chin-Wo S."/>
            <person name="Wang Z."/>
            <person name="Yang X."/>
            <person name="Kozik A."/>
            <person name="Arikit S."/>
            <person name="Song C."/>
            <person name="Xia L."/>
            <person name="Froenicke L."/>
            <person name="Lavelle D.O."/>
            <person name="Truco M.J."/>
            <person name="Xia R."/>
            <person name="Zhu S."/>
            <person name="Xu C."/>
            <person name="Xu H."/>
            <person name="Xu X."/>
            <person name="Cox K."/>
            <person name="Korf I."/>
            <person name="Meyers B.C."/>
            <person name="Michelmore R.W."/>
        </authorList>
    </citation>
    <scope>NUCLEOTIDE SEQUENCE [LARGE SCALE GENOMIC DNA]</scope>
    <source>
        <strain evidence="6">cv. Salinas</strain>
        <tissue evidence="5">Seedlings</tissue>
    </source>
</reference>
<evidence type="ECO:0000256" key="1">
    <source>
        <dbReference type="ARBA" id="ARBA00022723"/>
    </source>
</evidence>
<keyword evidence="3" id="KW-0862">Zinc</keyword>
<accession>A0A9R1XFQ9</accession>
<dbReference type="GO" id="GO:0046872">
    <property type="term" value="F:metal ion binding"/>
    <property type="evidence" value="ECO:0007669"/>
    <property type="project" value="UniProtKB-KW"/>
</dbReference>
<dbReference type="PANTHER" id="PTHR32410">
    <property type="entry name" value="CYSTEINE/HISTIDINE-RICH C1 DOMAIN FAMILY PROTEIN"/>
    <property type="match status" value="1"/>
</dbReference>
<keyword evidence="2" id="KW-0677">Repeat</keyword>
<protein>
    <recommendedName>
        <fullName evidence="4">Phorbol-ester/DAG-type domain-containing protein</fullName>
    </recommendedName>
</protein>
<dbReference type="InterPro" id="IPR053192">
    <property type="entry name" value="Vacuole_Formation_Reg"/>
</dbReference>
<evidence type="ECO:0000256" key="2">
    <source>
        <dbReference type="ARBA" id="ARBA00022737"/>
    </source>
</evidence>
<name>A0A9R1XFQ9_LACSA</name>
<dbReference type="InterPro" id="IPR046349">
    <property type="entry name" value="C1-like_sf"/>
</dbReference>
<dbReference type="PROSITE" id="PS50081">
    <property type="entry name" value="ZF_DAG_PE_2"/>
    <property type="match status" value="1"/>
</dbReference>
<evidence type="ECO:0000313" key="6">
    <source>
        <dbReference type="Proteomes" id="UP000235145"/>
    </source>
</evidence>
<proteinExistence type="predicted"/>
<dbReference type="InterPro" id="IPR004146">
    <property type="entry name" value="DC1"/>
</dbReference>
<comment type="caution">
    <text evidence="5">The sequence shown here is derived from an EMBL/GenBank/DDBJ whole genome shotgun (WGS) entry which is preliminary data.</text>
</comment>
<dbReference type="PANTHER" id="PTHR32410:SF161">
    <property type="entry name" value="DC1, ZINC FINGER, RING_FYVE_PHD-TYPE-RELATED"/>
    <property type="match status" value="1"/>
</dbReference>
<dbReference type="AlphaFoldDB" id="A0A9R1XFQ9"/>
<dbReference type="SUPFAM" id="SSF57889">
    <property type="entry name" value="Cysteine-rich domain"/>
    <property type="match status" value="3"/>
</dbReference>
<keyword evidence="6" id="KW-1185">Reference proteome</keyword>
<evidence type="ECO:0000259" key="4">
    <source>
        <dbReference type="PROSITE" id="PS50081"/>
    </source>
</evidence>
<keyword evidence="1" id="KW-0479">Metal-binding</keyword>
<evidence type="ECO:0000313" key="5">
    <source>
        <dbReference type="EMBL" id="KAJ0208474.1"/>
    </source>
</evidence>
<feature type="domain" description="Phorbol-ester/DAG-type" evidence="4">
    <location>
        <begin position="246"/>
        <end position="304"/>
    </location>
</feature>